<dbReference type="AlphaFoldDB" id="A0A9N9H7A0"/>
<reference evidence="1" key="1">
    <citation type="submission" date="2021-06" db="EMBL/GenBank/DDBJ databases">
        <authorList>
            <person name="Kallberg Y."/>
            <person name="Tangrot J."/>
            <person name="Rosling A."/>
        </authorList>
    </citation>
    <scope>NUCLEOTIDE SEQUENCE</scope>
    <source>
        <strain evidence="1">UK204</strain>
    </source>
</reference>
<dbReference type="Gene3D" id="1.25.40.10">
    <property type="entry name" value="Tetratricopeptide repeat domain"/>
    <property type="match status" value="1"/>
</dbReference>
<dbReference type="Proteomes" id="UP000789570">
    <property type="component" value="Unassembled WGS sequence"/>
</dbReference>
<accession>A0A9N9H7A0</accession>
<dbReference type="EMBL" id="CAJVPQ010004999">
    <property type="protein sequence ID" value="CAG8662102.1"/>
    <property type="molecule type" value="Genomic_DNA"/>
</dbReference>
<evidence type="ECO:0000313" key="2">
    <source>
        <dbReference type="Proteomes" id="UP000789570"/>
    </source>
</evidence>
<dbReference type="InterPro" id="IPR011990">
    <property type="entry name" value="TPR-like_helical_dom_sf"/>
</dbReference>
<proteinExistence type="predicted"/>
<evidence type="ECO:0000313" key="1">
    <source>
        <dbReference type="EMBL" id="CAG8662102.1"/>
    </source>
</evidence>
<dbReference type="OrthoDB" id="2384430at2759"/>
<gene>
    <name evidence="1" type="ORF">FCALED_LOCUS11593</name>
</gene>
<sequence>MTCIQLQSKILHLHLNLDLDGYGEWGCFNAHAEFAADNNNSVAQYNVGDLYIGVTTNVPLGMKYLKLAASASCPRAIELLQHYEIITFLSETNIYEASQYNKNICNASMDRVDKLKLLLKLLDLMKDISQVQDISHIFGSLMNDFEIVGRPEFNHDN</sequence>
<keyword evidence="2" id="KW-1185">Reference proteome</keyword>
<comment type="caution">
    <text evidence="1">The sequence shown here is derived from an EMBL/GenBank/DDBJ whole genome shotgun (WGS) entry which is preliminary data.</text>
</comment>
<protein>
    <submittedName>
        <fullName evidence="1">12161_t:CDS:1</fullName>
    </submittedName>
</protein>
<dbReference type="SUPFAM" id="SSF81901">
    <property type="entry name" value="HCP-like"/>
    <property type="match status" value="1"/>
</dbReference>
<name>A0A9N9H7A0_9GLOM</name>
<organism evidence="1 2">
    <name type="scientific">Funneliformis caledonium</name>
    <dbReference type="NCBI Taxonomy" id="1117310"/>
    <lineage>
        <taxon>Eukaryota</taxon>
        <taxon>Fungi</taxon>
        <taxon>Fungi incertae sedis</taxon>
        <taxon>Mucoromycota</taxon>
        <taxon>Glomeromycotina</taxon>
        <taxon>Glomeromycetes</taxon>
        <taxon>Glomerales</taxon>
        <taxon>Glomeraceae</taxon>
        <taxon>Funneliformis</taxon>
    </lineage>
</organism>